<reference evidence="2 3" key="2">
    <citation type="submission" date="2012-06" db="EMBL/GenBank/DDBJ databases">
        <authorList>
            <person name="Fiebig A."/>
        </authorList>
    </citation>
    <scope>NUCLEOTIDE SEQUENCE [LARGE SCALE GENOMIC DNA]</scope>
    <source>
        <strain evidence="2 3">DFL-43</strain>
    </source>
</reference>
<keyword evidence="1" id="KW-0472">Membrane</keyword>
<sequence length="591" mass="64917">MAVWVLGGKTRPRTAGTEDGAGFKKMIEWNGKAAVWVFITFGLFILALITALMLPIELPIGPSFWDTYIYIDGAYRMEQGQEIYRDFQAPVGPLSYVLFGLLHTLFADANVVLLVQWCMIIVTAPVMALICWSAHERGAFAAFALLVPFVIFSVLPFNVMNWNVFPGVDGFSYYNRHGAVLLYLLVASLFFLRSRPALIAALSVLLLALAFTKINAFVAAGVILFAAVLTRRIGLTTSLAVAAVCLGLTALLELATGVVSAYILSVFRLLENNTGVLLQNIMFTVSMRFDVIVAAALLALYLMISRIRGAQDLIGQFDRGHGRRPTPNRLDQDWVWLGVLIVANILYESQNFGSAAFISIWPLLVVLLIATPLPKIAARPVMVVLIALVALPTATKVMHAAVRAAASTIRDVSIPTPNLQPSINLSAKTLTMEAAEKSRLVMAEGRGTYELYAQAEILPHYWLYFDHRFQVNVLETMDQVIAAIHGREAETGHRYEVIDLRDFANPITAAMGRTPAKGVAIGGDPYRAAVPLTEEETRMLAQSDLVLLPTCPVTSAREKLLSDYAAAYDGFRRIRLTDCFDALENPKFSAN</sequence>
<reference evidence="2 3" key="1">
    <citation type="submission" date="2007-10" db="EMBL/GenBank/DDBJ databases">
        <authorList>
            <person name="Wagner-Dobler I."/>
            <person name="Ferriera S."/>
            <person name="Johnson J."/>
            <person name="Kravitz S."/>
            <person name="Beeson K."/>
            <person name="Sutton G."/>
            <person name="Rogers Y.-H."/>
            <person name="Friedman R."/>
            <person name="Frazier M."/>
            <person name="Venter J.C."/>
        </authorList>
    </citation>
    <scope>NUCLEOTIDE SEQUENCE [LARGE SCALE GENOMIC DNA]</scope>
    <source>
        <strain evidence="2 3">DFL-43</strain>
    </source>
</reference>
<keyword evidence="1" id="KW-0812">Transmembrane</keyword>
<dbReference type="Proteomes" id="UP000004291">
    <property type="component" value="Chromosome"/>
</dbReference>
<accession>A9DCV7</accession>
<keyword evidence="3" id="KW-1185">Reference proteome</keyword>
<gene>
    <name evidence="2" type="ORF">HPDFL43_07037</name>
</gene>
<organism evidence="2 3">
    <name type="scientific">Hoeflea phototrophica (strain DSM 17068 / NCIMB 14078 / DFL-43)</name>
    <dbReference type="NCBI Taxonomy" id="411684"/>
    <lineage>
        <taxon>Bacteria</taxon>
        <taxon>Pseudomonadati</taxon>
        <taxon>Pseudomonadota</taxon>
        <taxon>Alphaproteobacteria</taxon>
        <taxon>Hyphomicrobiales</taxon>
        <taxon>Rhizobiaceae</taxon>
        <taxon>Hoeflea</taxon>
    </lineage>
</organism>
<dbReference type="RefSeq" id="WP_007197191.1">
    <property type="nucleotide sequence ID" value="NZ_CM002917.1"/>
</dbReference>
<feature type="transmembrane region" description="Helical" evidence="1">
    <location>
        <begin position="285"/>
        <end position="304"/>
    </location>
</feature>
<dbReference type="OrthoDB" id="7993201at2"/>
<feature type="transmembrane region" description="Helical" evidence="1">
    <location>
        <begin position="111"/>
        <end position="132"/>
    </location>
</feature>
<feature type="transmembrane region" description="Helical" evidence="1">
    <location>
        <begin position="33"/>
        <end position="56"/>
    </location>
</feature>
<evidence type="ECO:0008006" key="4">
    <source>
        <dbReference type="Google" id="ProtNLM"/>
    </source>
</evidence>
<dbReference type="EMBL" id="ABIA03000002">
    <property type="protein sequence ID" value="EDQ32216.1"/>
    <property type="molecule type" value="Genomic_DNA"/>
</dbReference>
<feature type="transmembrane region" description="Helical" evidence="1">
    <location>
        <begin position="352"/>
        <end position="370"/>
    </location>
</feature>
<feature type="transmembrane region" description="Helical" evidence="1">
    <location>
        <begin position="239"/>
        <end position="264"/>
    </location>
</feature>
<dbReference type="eggNOG" id="ENOG5033G6R">
    <property type="taxonomic scope" value="Bacteria"/>
</dbReference>
<feature type="transmembrane region" description="Helical" evidence="1">
    <location>
        <begin position="204"/>
        <end position="227"/>
    </location>
</feature>
<keyword evidence="1" id="KW-1133">Transmembrane helix</keyword>
<dbReference type="AlphaFoldDB" id="A9DCV7"/>
<feature type="transmembrane region" description="Helical" evidence="1">
    <location>
        <begin position="382"/>
        <end position="402"/>
    </location>
</feature>
<feature type="transmembrane region" description="Helical" evidence="1">
    <location>
        <begin position="139"/>
        <end position="159"/>
    </location>
</feature>
<protein>
    <recommendedName>
        <fullName evidence="4">Glycosyltransferase RgtA/B/C/D-like domain-containing protein</fullName>
    </recommendedName>
</protein>
<proteinExistence type="predicted"/>
<name>A9DCV7_HOEPD</name>
<comment type="caution">
    <text evidence="2">The sequence shown here is derived from an EMBL/GenBank/DDBJ whole genome shotgun (WGS) entry which is preliminary data.</text>
</comment>
<evidence type="ECO:0000313" key="3">
    <source>
        <dbReference type="Proteomes" id="UP000004291"/>
    </source>
</evidence>
<evidence type="ECO:0000256" key="1">
    <source>
        <dbReference type="SAM" id="Phobius"/>
    </source>
</evidence>
<dbReference type="HOGENOM" id="CLU_472354_0_0_5"/>
<dbReference type="STRING" id="411684.HPDFL43_07037"/>
<feature type="transmembrane region" description="Helical" evidence="1">
    <location>
        <begin position="171"/>
        <end position="192"/>
    </location>
</feature>
<evidence type="ECO:0000313" key="2">
    <source>
        <dbReference type="EMBL" id="EDQ32216.1"/>
    </source>
</evidence>